<evidence type="ECO:0000313" key="3">
    <source>
        <dbReference type="EMBL" id="KXB61207.1"/>
    </source>
</evidence>
<dbReference type="InterPro" id="IPR053150">
    <property type="entry name" value="Teicoplanin_resist-assoc"/>
</dbReference>
<name>A0A134A0H7_9FIRM</name>
<evidence type="ECO:0000259" key="2">
    <source>
        <dbReference type="Pfam" id="PF04892"/>
    </source>
</evidence>
<feature type="domain" description="VanZ-like" evidence="2">
    <location>
        <begin position="16"/>
        <end position="142"/>
    </location>
</feature>
<feature type="transmembrane region" description="Helical" evidence="1">
    <location>
        <begin position="125"/>
        <end position="146"/>
    </location>
</feature>
<evidence type="ECO:0000313" key="4">
    <source>
        <dbReference type="Proteomes" id="UP000070394"/>
    </source>
</evidence>
<feature type="transmembrane region" description="Helical" evidence="1">
    <location>
        <begin position="59"/>
        <end position="82"/>
    </location>
</feature>
<reference evidence="4" key="1">
    <citation type="submission" date="2016-01" db="EMBL/GenBank/DDBJ databases">
        <authorList>
            <person name="Mitreva M."/>
            <person name="Pepin K.H."/>
            <person name="Mihindukulasuriya K.A."/>
            <person name="Fulton R."/>
            <person name="Fronick C."/>
            <person name="O'Laughlin M."/>
            <person name="Miner T."/>
            <person name="Herter B."/>
            <person name="Rosa B.A."/>
            <person name="Cordes M."/>
            <person name="Tomlinson C."/>
            <person name="Wollam A."/>
            <person name="Palsikar V.B."/>
            <person name="Mardis E.R."/>
            <person name="Wilson R.K."/>
        </authorList>
    </citation>
    <scope>NUCLEOTIDE SEQUENCE [LARGE SCALE GENOMIC DNA]</scope>
    <source>
        <strain evidence="4">DNF00896</strain>
    </source>
</reference>
<proteinExistence type="predicted"/>
<dbReference type="STRING" id="467210.HMPREF1866_00148"/>
<keyword evidence="4" id="KW-1185">Reference proteome</keyword>
<dbReference type="Proteomes" id="UP000070394">
    <property type="component" value="Unassembled WGS sequence"/>
</dbReference>
<sequence length="150" mass="17211">MNKLKAKFRFLGQVLFTLYILILCYFLFFAEGFGRGMAVETHGYNTVPFLEIRRYIDNFYKLGMISVLNLGGNILAFMPFGFFRPIIGKRKCGFFKTLTEGCLLSCVVEVIQLLTNVGSFDVDDIILNTLGVFLGYIAFVLCKIIIWRRE</sequence>
<comment type="caution">
    <text evidence="3">The sequence shown here is derived from an EMBL/GenBank/DDBJ whole genome shotgun (WGS) entry which is preliminary data.</text>
</comment>
<dbReference type="EMBL" id="LSDA01000002">
    <property type="protein sequence ID" value="KXB61207.1"/>
    <property type="molecule type" value="Genomic_DNA"/>
</dbReference>
<accession>A0A134A0H7</accession>
<evidence type="ECO:0000256" key="1">
    <source>
        <dbReference type="SAM" id="Phobius"/>
    </source>
</evidence>
<dbReference type="Pfam" id="PF04892">
    <property type="entry name" value="VanZ"/>
    <property type="match status" value="1"/>
</dbReference>
<keyword evidence="1" id="KW-0812">Transmembrane</keyword>
<dbReference type="PANTHER" id="PTHR36834">
    <property type="entry name" value="MEMBRANE PROTEIN-RELATED"/>
    <property type="match status" value="1"/>
</dbReference>
<dbReference type="OrthoDB" id="9805025at2"/>
<feature type="transmembrane region" description="Helical" evidence="1">
    <location>
        <begin position="12"/>
        <end position="30"/>
    </location>
</feature>
<organism evidence="3 4">
    <name type="scientific">Lachnoanaerobaculum saburreum</name>
    <dbReference type="NCBI Taxonomy" id="467210"/>
    <lineage>
        <taxon>Bacteria</taxon>
        <taxon>Bacillati</taxon>
        <taxon>Bacillota</taxon>
        <taxon>Clostridia</taxon>
        <taxon>Lachnospirales</taxon>
        <taxon>Lachnospiraceae</taxon>
        <taxon>Lachnoanaerobaculum</taxon>
    </lineage>
</organism>
<keyword evidence="1" id="KW-0472">Membrane</keyword>
<gene>
    <name evidence="3" type="ORF">HMPREF1866_00148</name>
</gene>
<dbReference type="PATRIC" id="fig|467210.3.peg.146"/>
<protein>
    <submittedName>
        <fullName evidence="3">VanZ-like protein</fullName>
    </submittedName>
</protein>
<dbReference type="InterPro" id="IPR006976">
    <property type="entry name" value="VanZ-like"/>
</dbReference>
<dbReference type="RefSeq" id="WP_060930158.1">
    <property type="nucleotide sequence ID" value="NZ_KQ959772.1"/>
</dbReference>
<dbReference type="AlphaFoldDB" id="A0A134A0H7"/>
<dbReference type="PANTHER" id="PTHR36834:SF1">
    <property type="entry name" value="INTEGRAL MEMBRANE PROTEIN"/>
    <property type="match status" value="1"/>
</dbReference>
<keyword evidence="1" id="KW-1133">Transmembrane helix</keyword>